<proteinExistence type="inferred from homology"/>
<keyword evidence="7 18" id="KW-0679">Respiratory chain</keyword>
<dbReference type="InterPro" id="IPR003917">
    <property type="entry name" value="NADH_UbQ_OxRdtase_chain2"/>
</dbReference>
<keyword evidence="10 18" id="KW-1278">Translocase</keyword>
<dbReference type="GO" id="GO:0005743">
    <property type="term" value="C:mitochondrial inner membrane"/>
    <property type="evidence" value="ECO:0007669"/>
    <property type="project" value="UniProtKB-SubCell"/>
</dbReference>
<feature type="transmembrane region" description="Helical" evidence="18">
    <location>
        <begin position="101"/>
        <end position="119"/>
    </location>
</feature>
<evidence type="ECO:0000313" key="20">
    <source>
        <dbReference type="EMBL" id="ASF90500.1"/>
    </source>
</evidence>
<name>A0A5H2EUK8_9SCAR</name>
<feature type="transmembrane region" description="Helical" evidence="18">
    <location>
        <begin position="317"/>
        <end position="341"/>
    </location>
</feature>
<dbReference type="PANTHER" id="PTHR46552:SF1">
    <property type="entry name" value="NADH-UBIQUINONE OXIDOREDUCTASE CHAIN 2"/>
    <property type="match status" value="1"/>
</dbReference>
<evidence type="ECO:0000256" key="11">
    <source>
        <dbReference type="ARBA" id="ARBA00022982"/>
    </source>
</evidence>
<sequence>MLLSCLVTNLNKILFSITLVIGTLIAISAYSWLGMWLGLEINLLSFIPLMSSPSNKFTSESALKYFISQAMASMVLLFALIINSSNILYLLKTEMISDMMLNSALLMKMGAAPLHFWFPEVIEGLSWTNSWILLTWQKIAPMILILYTCKTPMMIILVVISCMMVSGIMGQNQVSLRKILAYSSINHIGWMLTAMMFLEITWMIYFIIYTVITTNILYLFYKFNIFSLNQMSMLLNKFPTLKMFFALNFLSLGGLPPFLGFLPKWLVIQTLVSKSYIILPTIMIVTTLMTLYFYIQITFSSILLVSQTHKFLKTPKISTTFMVMNLISLAGLILATIVFNIF</sequence>
<keyword evidence="11 18" id="KW-0249">Electron transport</keyword>
<dbReference type="AlphaFoldDB" id="A0A5H2EUK8"/>
<keyword evidence="12 18" id="KW-1133">Transmembrane helix</keyword>
<dbReference type="GeneID" id="42266229"/>
<dbReference type="PRINTS" id="PR01436">
    <property type="entry name" value="NADHDHGNASE2"/>
</dbReference>
<dbReference type="GO" id="GO:0006120">
    <property type="term" value="P:mitochondrial electron transport, NADH to ubiquinone"/>
    <property type="evidence" value="ECO:0007669"/>
    <property type="project" value="InterPro"/>
</dbReference>
<evidence type="ECO:0000256" key="17">
    <source>
        <dbReference type="ARBA" id="ARBA00049551"/>
    </source>
</evidence>
<evidence type="ECO:0000256" key="8">
    <source>
        <dbReference type="ARBA" id="ARBA00022692"/>
    </source>
</evidence>
<dbReference type="InterPro" id="IPR050175">
    <property type="entry name" value="Complex_I_Subunit_2"/>
</dbReference>
<feature type="transmembrane region" description="Helical" evidence="18">
    <location>
        <begin position="12"/>
        <end position="33"/>
    </location>
</feature>
<organism evidence="20">
    <name type="scientific">Cyclommatus strigiceps vitalisi</name>
    <dbReference type="NCBI Taxonomy" id="618761"/>
    <lineage>
        <taxon>Eukaryota</taxon>
        <taxon>Metazoa</taxon>
        <taxon>Ecdysozoa</taxon>
        <taxon>Arthropoda</taxon>
        <taxon>Hexapoda</taxon>
        <taxon>Insecta</taxon>
        <taxon>Pterygota</taxon>
        <taxon>Neoptera</taxon>
        <taxon>Endopterygota</taxon>
        <taxon>Coleoptera</taxon>
        <taxon>Polyphaga</taxon>
        <taxon>Scarabaeiformia</taxon>
        <taxon>Lucanidae</taxon>
        <taxon>Lucaninae</taxon>
        <taxon>Cyclommatus</taxon>
    </lineage>
</organism>
<feature type="transmembrane region" description="Helical" evidence="18">
    <location>
        <begin position="203"/>
        <end position="221"/>
    </location>
</feature>
<keyword evidence="6" id="KW-0813">Transport</keyword>
<comment type="similarity">
    <text evidence="3 18">Belongs to the complex I subunit 2 family.</text>
</comment>
<accession>A0A5H2EUK8</accession>
<evidence type="ECO:0000259" key="19">
    <source>
        <dbReference type="Pfam" id="PF00361"/>
    </source>
</evidence>
<dbReference type="GO" id="GO:0008137">
    <property type="term" value="F:NADH dehydrogenase (ubiquinone) activity"/>
    <property type="evidence" value="ECO:0007669"/>
    <property type="project" value="UniProtKB-EC"/>
</dbReference>
<feature type="domain" description="NADH:quinone oxidoreductase/Mrp antiporter transmembrane" evidence="19">
    <location>
        <begin position="29"/>
        <end position="290"/>
    </location>
</feature>
<evidence type="ECO:0000256" key="9">
    <source>
        <dbReference type="ARBA" id="ARBA00022792"/>
    </source>
</evidence>
<comment type="catalytic activity">
    <reaction evidence="17 18">
        <text>a ubiquinone + NADH + 5 H(+)(in) = a ubiquinol + NAD(+) + 4 H(+)(out)</text>
        <dbReference type="Rhea" id="RHEA:29091"/>
        <dbReference type="Rhea" id="RHEA-COMP:9565"/>
        <dbReference type="Rhea" id="RHEA-COMP:9566"/>
        <dbReference type="ChEBI" id="CHEBI:15378"/>
        <dbReference type="ChEBI" id="CHEBI:16389"/>
        <dbReference type="ChEBI" id="CHEBI:17976"/>
        <dbReference type="ChEBI" id="CHEBI:57540"/>
        <dbReference type="ChEBI" id="CHEBI:57945"/>
        <dbReference type="EC" id="7.1.1.2"/>
    </reaction>
</comment>
<keyword evidence="13 18" id="KW-0520">NAD</keyword>
<keyword evidence="16 18" id="KW-0472">Membrane</keyword>
<dbReference type="PANTHER" id="PTHR46552">
    <property type="entry name" value="NADH-UBIQUINONE OXIDOREDUCTASE CHAIN 2"/>
    <property type="match status" value="1"/>
</dbReference>
<comment type="function">
    <text evidence="1">Core subunit of the mitochondrial membrane respiratory chain NADH dehydrogenase (Complex I) that is believed to belong to the minimal assembly required for catalysis. Complex I functions in the transfer of electrons from NADH to the respiratory chain. The immediate electron acceptor for the enzyme is believed to be ubiquinone.</text>
</comment>
<keyword evidence="14 18" id="KW-0830">Ubiquinone</keyword>
<evidence type="ECO:0000256" key="13">
    <source>
        <dbReference type="ARBA" id="ARBA00023027"/>
    </source>
</evidence>
<geneLocation type="mitochondrion" evidence="20"/>
<evidence type="ECO:0000256" key="7">
    <source>
        <dbReference type="ARBA" id="ARBA00022660"/>
    </source>
</evidence>
<evidence type="ECO:0000256" key="3">
    <source>
        <dbReference type="ARBA" id="ARBA00007012"/>
    </source>
</evidence>
<dbReference type="EMBL" id="MF037205">
    <property type="protein sequence ID" value="ASF90500.1"/>
    <property type="molecule type" value="Genomic_DNA"/>
</dbReference>
<reference evidence="20" key="1">
    <citation type="submission" date="2017-04" db="EMBL/GenBank/DDBJ databases">
        <authorList>
            <person name="Wu Y.Y."/>
            <person name="Cao Y.Y."/>
            <person name="Wan X."/>
        </authorList>
    </citation>
    <scope>NUCLEOTIDE SEQUENCE</scope>
</reference>
<feature type="transmembrane region" description="Helical" evidence="18">
    <location>
        <begin position="139"/>
        <end position="167"/>
    </location>
</feature>
<evidence type="ECO:0000256" key="6">
    <source>
        <dbReference type="ARBA" id="ARBA00022448"/>
    </source>
</evidence>
<keyword evidence="9 18" id="KW-0999">Mitochondrion inner membrane</keyword>
<keyword evidence="15 18" id="KW-0496">Mitochondrion</keyword>
<evidence type="ECO:0000256" key="14">
    <source>
        <dbReference type="ARBA" id="ARBA00023075"/>
    </source>
</evidence>
<evidence type="ECO:0000256" key="15">
    <source>
        <dbReference type="ARBA" id="ARBA00023128"/>
    </source>
</evidence>
<evidence type="ECO:0000256" key="1">
    <source>
        <dbReference type="ARBA" id="ARBA00003257"/>
    </source>
</evidence>
<dbReference type="CTD" id="4536"/>
<keyword evidence="8 18" id="KW-0812">Transmembrane</keyword>
<comment type="function">
    <text evidence="18">Core subunit of the mitochondrial membrane respiratory chain NADH dehydrogenase (Complex I) which catalyzes electron transfer from NADH through the respiratory chain, using ubiquinone as an electron acceptor. Essential for the catalytic activity and assembly of complex I.</text>
</comment>
<evidence type="ECO:0000256" key="16">
    <source>
        <dbReference type="ARBA" id="ARBA00023136"/>
    </source>
</evidence>
<feature type="transmembrane region" description="Helical" evidence="18">
    <location>
        <begin position="241"/>
        <end position="262"/>
    </location>
</feature>
<evidence type="ECO:0000256" key="5">
    <source>
        <dbReference type="ARBA" id="ARBA00021008"/>
    </source>
</evidence>
<dbReference type="EC" id="7.1.1.2" evidence="4 18"/>
<dbReference type="InterPro" id="IPR001750">
    <property type="entry name" value="ND/Mrp_TM"/>
</dbReference>
<protein>
    <recommendedName>
        <fullName evidence="5 18">NADH-ubiquinone oxidoreductase chain 2</fullName>
        <ecNumber evidence="4 18">7.1.1.2</ecNumber>
    </recommendedName>
</protein>
<evidence type="ECO:0000256" key="18">
    <source>
        <dbReference type="RuleBase" id="RU003403"/>
    </source>
</evidence>
<evidence type="ECO:0000256" key="2">
    <source>
        <dbReference type="ARBA" id="ARBA00004448"/>
    </source>
</evidence>
<evidence type="ECO:0000256" key="10">
    <source>
        <dbReference type="ARBA" id="ARBA00022967"/>
    </source>
</evidence>
<feature type="transmembrane region" description="Helical" evidence="18">
    <location>
        <begin position="282"/>
        <end position="305"/>
    </location>
</feature>
<dbReference type="RefSeq" id="YP_009706287.1">
    <property type="nucleotide sequence ID" value="NC_045068.1"/>
</dbReference>
<evidence type="ECO:0000256" key="4">
    <source>
        <dbReference type="ARBA" id="ARBA00012944"/>
    </source>
</evidence>
<evidence type="ECO:0000256" key="12">
    <source>
        <dbReference type="ARBA" id="ARBA00022989"/>
    </source>
</evidence>
<comment type="subcellular location">
    <subcellularLocation>
        <location evidence="2 18">Mitochondrion inner membrane</location>
        <topology evidence="2 18">Multi-pass membrane protein</topology>
    </subcellularLocation>
</comment>
<feature type="transmembrane region" description="Helical" evidence="18">
    <location>
        <begin position="66"/>
        <end position="89"/>
    </location>
</feature>
<gene>
    <name evidence="20" type="primary">ND2</name>
</gene>
<dbReference type="Pfam" id="PF00361">
    <property type="entry name" value="Proton_antipo_M"/>
    <property type="match status" value="1"/>
</dbReference>